<keyword evidence="4 9" id="KW-0812">Transmembrane</keyword>
<gene>
    <name evidence="10" type="ORF">CARN8_1060031</name>
</gene>
<evidence type="ECO:0000256" key="6">
    <source>
        <dbReference type="ARBA" id="ARBA00022989"/>
    </source>
</evidence>
<dbReference type="InterPro" id="IPR005503">
    <property type="entry name" value="FliL"/>
</dbReference>
<name>A0A3P3ZL84_9ZZZZ</name>
<keyword evidence="6 9" id="KW-1133">Transmembrane helix</keyword>
<evidence type="ECO:0000313" key="10">
    <source>
        <dbReference type="EMBL" id="VAY86539.1"/>
    </source>
</evidence>
<dbReference type="GO" id="GO:0071978">
    <property type="term" value="P:bacterial-type flagellum-dependent swarming motility"/>
    <property type="evidence" value="ECO:0007669"/>
    <property type="project" value="TreeGrafter"/>
</dbReference>
<dbReference type="EMBL" id="UOYP01000009">
    <property type="protein sequence ID" value="VAY86539.1"/>
    <property type="molecule type" value="Genomic_DNA"/>
</dbReference>
<evidence type="ECO:0000256" key="7">
    <source>
        <dbReference type="ARBA" id="ARBA00023136"/>
    </source>
</evidence>
<keyword evidence="10" id="KW-0969">Cilium</keyword>
<dbReference type="GO" id="GO:0005886">
    <property type="term" value="C:plasma membrane"/>
    <property type="evidence" value="ECO:0007669"/>
    <property type="project" value="UniProtKB-SubCell"/>
</dbReference>
<keyword evidence="5" id="KW-0283">Flagellar rotation</keyword>
<keyword evidence="3" id="KW-0145">Chemotaxis</keyword>
<organism evidence="10">
    <name type="scientific">mine drainage metagenome</name>
    <dbReference type="NCBI Taxonomy" id="410659"/>
    <lineage>
        <taxon>unclassified sequences</taxon>
        <taxon>metagenomes</taxon>
        <taxon>ecological metagenomes</taxon>
    </lineage>
</organism>
<comment type="subcellular location">
    <subcellularLocation>
        <location evidence="1">Cell membrane</location>
        <topology evidence="1">Single-pass membrane protein</topology>
    </subcellularLocation>
</comment>
<dbReference type="AlphaFoldDB" id="A0A3P3ZL84"/>
<keyword evidence="7 9" id="KW-0472">Membrane</keyword>
<evidence type="ECO:0000256" key="1">
    <source>
        <dbReference type="ARBA" id="ARBA00004162"/>
    </source>
</evidence>
<evidence type="ECO:0000256" key="8">
    <source>
        <dbReference type="SAM" id="MobiDB-lite"/>
    </source>
</evidence>
<feature type="region of interest" description="Disordered" evidence="8">
    <location>
        <begin position="156"/>
        <end position="219"/>
    </location>
</feature>
<protein>
    <submittedName>
        <fullName evidence="10">Flagellar protein FliL</fullName>
    </submittedName>
</protein>
<keyword evidence="10" id="KW-0966">Cell projection</keyword>
<dbReference type="PANTHER" id="PTHR35091:SF2">
    <property type="entry name" value="FLAGELLAR PROTEIN FLIL"/>
    <property type="match status" value="1"/>
</dbReference>
<feature type="compositionally biased region" description="Pro residues" evidence="8">
    <location>
        <begin position="156"/>
        <end position="165"/>
    </location>
</feature>
<feature type="transmembrane region" description="Helical" evidence="9">
    <location>
        <begin position="25"/>
        <end position="47"/>
    </location>
</feature>
<keyword evidence="10" id="KW-0282">Flagellum</keyword>
<dbReference type="GO" id="GO:0009425">
    <property type="term" value="C:bacterial-type flagellum basal body"/>
    <property type="evidence" value="ECO:0007669"/>
    <property type="project" value="InterPro"/>
</dbReference>
<keyword evidence="2" id="KW-1003">Cell membrane</keyword>
<evidence type="ECO:0000256" key="9">
    <source>
        <dbReference type="SAM" id="Phobius"/>
    </source>
</evidence>
<dbReference type="PANTHER" id="PTHR35091">
    <property type="entry name" value="FLAGELLAR PROTEIN FLIL"/>
    <property type="match status" value="1"/>
</dbReference>
<evidence type="ECO:0000256" key="5">
    <source>
        <dbReference type="ARBA" id="ARBA00022779"/>
    </source>
</evidence>
<accession>A0A3P3ZL84</accession>
<evidence type="ECO:0000256" key="3">
    <source>
        <dbReference type="ARBA" id="ARBA00022500"/>
    </source>
</evidence>
<dbReference type="NCBIfam" id="NF005435">
    <property type="entry name" value="PRK07021.1"/>
    <property type="match status" value="1"/>
</dbReference>
<dbReference type="GO" id="GO:0006935">
    <property type="term" value="P:chemotaxis"/>
    <property type="evidence" value="ECO:0007669"/>
    <property type="project" value="UniProtKB-KW"/>
</dbReference>
<sequence>MSTKKDDKKASAEVEEVPRKSKKTLILIITAVLVVLAAGGGAAWFFLVKNKAHAEENKKKSSEPTAPALFVPLDRFTVNLVQEQGDQVMQLGITLKTYDPELEEKIKKEMPEIRSRLLELLSSKRASELQTLQGKKRLAAEILYLTNKILGFKKTPPPDLSPPAAPVAQTPVAPVSGSSGGLSAALQQADVKPVVPAPQKPVSVKDFLPEPNEDGGSRDGVVDVLFTDFIIQ</sequence>
<proteinExistence type="predicted"/>
<evidence type="ECO:0000256" key="4">
    <source>
        <dbReference type="ARBA" id="ARBA00022692"/>
    </source>
</evidence>
<evidence type="ECO:0000256" key="2">
    <source>
        <dbReference type="ARBA" id="ARBA00022475"/>
    </source>
</evidence>
<reference evidence="10" key="1">
    <citation type="submission" date="2018-10" db="EMBL/GenBank/DDBJ databases">
        <authorList>
            <person name="Plewniak F."/>
        </authorList>
    </citation>
    <scope>NUCLEOTIDE SEQUENCE</scope>
</reference>
<feature type="compositionally biased region" description="Low complexity" evidence="8">
    <location>
        <begin position="166"/>
        <end position="194"/>
    </location>
</feature>
<dbReference type="Pfam" id="PF03748">
    <property type="entry name" value="FliL"/>
    <property type="match status" value="1"/>
</dbReference>